<protein>
    <submittedName>
        <fullName evidence="1">Uncharacterized protein</fullName>
    </submittedName>
</protein>
<sequence>MSTTQSDRDFEDEVRRIARAKWSAAQYSGAQMLEGRERDGIFETEESINFIEATVSAGTGKAKEDTRKLFKAISEHNRTGALKIAIGWFVTKNEPTADQRKEVQELGKGQVRAVSFSQFQQSLIDVRAYLSARGNHSFGSVQDFATKSKIPVAPFVEIGLSHAASDSYCMVDDIVMRVLLGEHFAIVGQYGAGKSMTLREIYMRLQDMYIKGRTAKFPVYINLREHSGQS</sequence>
<evidence type="ECO:0000313" key="2">
    <source>
        <dbReference type="Proteomes" id="UP000494119"/>
    </source>
</evidence>
<dbReference type="SUPFAM" id="SSF52540">
    <property type="entry name" value="P-loop containing nucleoside triphosphate hydrolases"/>
    <property type="match status" value="1"/>
</dbReference>
<proteinExistence type="predicted"/>
<accession>A0A6J5GZB5</accession>
<reference evidence="1 2" key="1">
    <citation type="submission" date="2020-04" db="EMBL/GenBank/DDBJ databases">
        <authorList>
            <person name="De Canck E."/>
        </authorList>
    </citation>
    <scope>NUCLEOTIDE SEQUENCE [LARGE SCALE GENOMIC DNA]</scope>
    <source>
        <strain evidence="1 2">LMG 28688</strain>
    </source>
</reference>
<gene>
    <name evidence="1" type="ORF">LMG28688_06891</name>
</gene>
<dbReference type="EMBL" id="CADIKL010000063">
    <property type="protein sequence ID" value="CAB3808953.1"/>
    <property type="molecule type" value="Genomic_DNA"/>
</dbReference>
<dbReference type="Proteomes" id="UP000494119">
    <property type="component" value="Unassembled WGS sequence"/>
</dbReference>
<organism evidence="1 2">
    <name type="scientific">Paraburkholderia caffeinitolerans</name>
    <dbReference type="NCBI Taxonomy" id="1723730"/>
    <lineage>
        <taxon>Bacteria</taxon>
        <taxon>Pseudomonadati</taxon>
        <taxon>Pseudomonadota</taxon>
        <taxon>Betaproteobacteria</taxon>
        <taxon>Burkholderiales</taxon>
        <taxon>Burkholderiaceae</taxon>
        <taxon>Paraburkholderia</taxon>
    </lineage>
</organism>
<keyword evidence="2" id="KW-1185">Reference proteome</keyword>
<name>A0A6J5GZB5_9BURK</name>
<dbReference type="InterPro" id="IPR027417">
    <property type="entry name" value="P-loop_NTPase"/>
</dbReference>
<dbReference type="AlphaFoldDB" id="A0A6J5GZB5"/>
<evidence type="ECO:0000313" key="1">
    <source>
        <dbReference type="EMBL" id="CAB3808953.1"/>
    </source>
</evidence>